<gene>
    <name evidence="8" type="ORF">mh0467</name>
</gene>
<evidence type="ECO:0000256" key="5">
    <source>
        <dbReference type="ARBA" id="ARBA00022989"/>
    </source>
</evidence>
<dbReference type="Gene3D" id="1.10.3860.10">
    <property type="entry name" value="Sodium:dicarboxylate symporter"/>
    <property type="match status" value="1"/>
</dbReference>
<feature type="transmembrane region" description="Helical" evidence="7">
    <location>
        <begin position="121"/>
        <end position="147"/>
    </location>
</feature>
<sequence>MNAASVIPLRHFYNKRFYFGGSVLIFNLIVFAAILFLLAKIYKSTQKLGQTVFIGLFLGLASGAFLQTFYEKATVDATLDWINLIGNGYVRLLQMIVMPLVFVSILSAITRLKEAGSLGKISFSVLSVLLVTTAIAAAIGIALVYLFDLSAEGLVAGSRELAAQEKVVGRVEQVSNLSVPSMLLSFIPKNPFLELTGANPTSIINTVIFSALLGIAALSLGKEDKALGERIAQGVETLNKLVMRLVRFVIRLTPYGVFALMIKMAATSQWSDIVNLGSFIVASYIAIGLMFIVHGILLFVAKINPLDYYKKVLPTLSFAFTSRSSAATIPLNIETQTNKLGNNSVIANFSATFGATIGQNGCAGIYPAMLAVMVAPTVGMDPFSLNYILTLILVVAISSFGIAGVGGGATFAAIVVLSTLNLPIELVGLLISVEPIIDMARTALNVNGAMVAGTLTNKWVKAE</sequence>
<comment type="similarity">
    <text evidence="2">Belongs to the dicarboxylate/amino acid:cation symporter (DAACS) (TC 2.A.23) family.</text>
</comment>
<feature type="transmembrane region" description="Helical" evidence="7">
    <location>
        <begin position="51"/>
        <end position="70"/>
    </location>
</feature>
<feature type="transmembrane region" description="Helical" evidence="7">
    <location>
        <begin position="202"/>
        <end position="221"/>
    </location>
</feature>
<feature type="transmembrane region" description="Helical" evidence="7">
    <location>
        <begin position="411"/>
        <end position="431"/>
    </location>
</feature>
<keyword evidence="4 7" id="KW-0812">Transmembrane</keyword>
<dbReference type="PRINTS" id="PR00173">
    <property type="entry name" value="EDTRNSPORT"/>
</dbReference>
<proteinExistence type="inferred from homology"/>
<feature type="transmembrane region" description="Helical" evidence="7">
    <location>
        <begin position="17"/>
        <end position="39"/>
    </location>
</feature>
<reference evidence="8" key="1">
    <citation type="journal article" date="2007" name="Vet. Microbiol.">
        <title>The response of Mannheimia haemolytica to iron limitation: implications for the acquisition of iron in the bovine lung.</title>
        <authorList>
            <person name="Roehrig S.C."/>
            <person name="Tran H.Q."/>
            <person name="Spehr V."/>
            <person name="Gunkel N."/>
            <person name="Selzer P.M."/>
            <person name="Ullrich H.J."/>
        </authorList>
    </citation>
    <scope>NUCLEOTIDE SEQUENCE</scope>
    <source>
        <strain evidence="8">A1</strain>
    </source>
</reference>
<feature type="transmembrane region" description="Helical" evidence="7">
    <location>
        <begin position="385"/>
        <end position="405"/>
    </location>
</feature>
<feature type="transmembrane region" description="Helical" evidence="7">
    <location>
        <begin position="278"/>
        <end position="301"/>
    </location>
</feature>
<dbReference type="InterPro" id="IPR036458">
    <property type="entry name" value="Na:dicarbo_symporter_sf"/>
</dbReference>
<evidence type="ECO:0000256" key="6">
    <source>
        <dbReference type="ARBA" id="ARBA00023136"/>
    </source>
</evidence>
<dbReference type="EMBL" id="DQ680217">
    <property type="protein sequence ID" value="ABG89174.1"/>
    <property type="molecule type" value="Genomic_DNA"/>
</dbReference>
<accession>Q06PZ3</accession>
<dbReference type="AlphaFoldDB" id="Q06PZ3"/>
<evidence type="ECO:0000256" key="1">
    <source>
        <dbReference type="ARBA" id="ARBA00004141"/>
    </source>
</evidence>
<dbReference type="InterPro" id="IPR001991">
    <property type="entry name" value="Na-dicarboxylate_symporter"/>
</dbReference>
<dbReference type="PANTHER" id="PTHR42865:SF5">
    <property type="entry name" value="L-CYSTINE TRANSPORTER TCYP"/>
    <property type="match status" value="1"/>
</dbReference>
<evidence type="ECO:0000256" key="3">
    <source>
        <dbReference type="ARBA" id="ARBA00022448"/>
    </source>
</evidence>
<feature type="transmembrane region" description="Helical" evidence="7">
    <location>
        <begin position="90"/>
        <end position="109"/>
    </location>
</feature>
<keyword evidence="3" id="KW-0813">Transport</keyword>
<name>Q06PZ3_MANHA</name>
<dbReference type="PANTHER" id="PTHR42865">
    <property type="entry name" value="PROTON/GLUTAMATE-ASPARTATE SYMPORTER"/>
    <property type="match status" value="1"/>
</dbReference>
<evidence type="ECO:0000256" key="7">
    <source>
        <dbReference type="SAM" id="Phobius"/>
    </source>
</evidence>
<organism evidence="8">
    <name type="scientific">Mannheimia haemolytica</name>
    <name type="common">Pasteurella haemolytica</name>
    <dbReference type="NCBI Taxonomy" id="75985"/>
    <lineage>
        <taxon>Bacteria</taxon>
        <taxon>Pseudomonadati</taxon>
        <taxon>Pseudomonadota</taxon>
        <taxon>Gammaproteobacteria</taxon>
        <taxon>Pasteurellales</taxon>
        <taxon>Pasteurellaceae</taxon>
        <taxon>Mannheimia</taxon>
    </lineage>
</organism>
<evidence type="ECO:0000256" key="4">
    <source>
        <dbReference type="ARBA" id="ARBA00022692"/>
    </source>
</evidence>
<keyword evidence="6 7" id="KW-0472">Membrane</keyword>
<comment type="subcellular location">
    <subcellularLocation>
        <location evidence="1">Membrane</location>
        <topology evidence="1">Multi-pass membrane protein</topology>
    </subcellularLocation>
</comment>
<evidence type="ECO:0000256" key="2">
    <source>
        <dbReference type="ARBA" id="ARBA00006148"/>
    </source>
</evidence>
<evidence type="ECO:0000313" key="8">
    <source>
        <dbReference type="EMBL" id="ABG89174.1"/>
    </source>
</evidence>
<dbReference type="GO" id="GO:0015293">
    <property type="term" value="F:symporter activity"/>
    <property type="evidence" value="ECO:0007669"/>
    <property type="project" value="InterPro"/>
</dbReference>
<dbReference type="GO" id="GO:0005886">
    <property type="term" value="C:plasma membrane"/>
    <property type="evidence" value="ECO:0007669"/>
    <property type="project" value="TreeGrafter"/>
</dbReference>
<dbReference type="GO" id="GO:0015184">
    <property type="term" value="F:L-cystine transmembrane transporter activity"/>
    <property type="evidence" value="ECO:0007669"/>
    <property type="project" value="TreeGrafter"/>
</dbReference>
<dbReference type="Pfam" id="PF00375">
    <property type="entry name" value="SDF"/>
    <property type="match status" value="1"/>
</dbReference>
<dbReference type="SUPFAM" id="SSF118215">
    <property type="entry name" value="Proton glutamate symport protein"/>
    <property type="match status" value="1"/>
</dbReference>
<protein>
    <submittedName>
        <fullName evidence="8">Sodium/dicarboxylate symporter</fullName>
    </submittedName>
</protein>
<feature type="transmembrane region" description="Helical" evidence="7">
    <location>
        <begin position="248"/>
        <end position="266"/>
    </location>
</feature>
<keyword evidence="5 7" id="KW-1133">Transmembrane helix</keyword>